<reference evidence="9" key="1">
    <citation type="submission" date="2021-01" db="EMBL/GenBank/DDBJ databases">
        <title>Genome public.</title>
        <authorList>
            <person name="Liu C."/>
            <person name="Sun Q."/>
        </authorList>
    </citation>
    <scope>NUCLEOTIDE SEQUENCE [LARGE SCALE GENOMIC DNA]</scope>
    <source>
        <strain evidence="9">YIM B02556</strain>
    </source>
</reference>
<dbReference type="SUPFAM" id="SSF81296">
    <property type="entry name" value="E set domains"/>
    <property type="match status" value="1"/>
</dbReference>
<dbReference type="PROSITE" id="PS51318">
    <property type="entry name" value="TAT"/>
    <property type="match status" value="1"/>
</dbReference>
<dbReference type="InterPro" id="IPR014756">
    <property type="entry name" value="Ig_E-set"/>
</dbReference>
<sequence>MSNLRPTGEATPRTDPLVPGADISSADIRAGRLRRAPENFLTADDIRQVGKGRRDFLRSSFLAAAAATGAAALGGRAAIAATTVAGDGDPNILTPTPWGSSLGLPVAANPYGQPSKHERALVRRQSPGLTQVPAASVSFAPLQGLFGIITPSGLHFERHHQGWQDIDPTRHRLMVNGARPDFVKTPKVYTMDDIMRLPPVSRMHFIECGANTGMEWGNVAVPTVQYTHGMLSCSEFTGVPLRTLLEDCGADLKAAKFVLAEGGDGSSMTRTIPIELVLSGEVMVAYGQNGEMLRPENGYPLRLVVPGVQGVSWAKWLRRIEVGDRPYATKDEAVHYIDLMPDGQHRQYTSIQECKSVITSPSGGQTLLDKGYFTISGLAWSGRGAVKRVDVSTDGGMNWSQATLQTPVLSKCLTRFTLAWNWDGRPALLQSRATDETGFVQPAYGQLRAVRGTRSIYHNNAIQTWQVAESGDVNNVQIL</sequence>
<comment type="caution">
    <text evidence="8">The sequence shown here is derived from an EMBL/GenBank/DDBJ whole genome shotgun (WGS) entry which is preliminary data.</text>
</comment>
<proteinExistence type="predicted"/>
<dbReference type="GO" id="GO:0050310">
    <property type="term" value="F:sulfite dehydrogenase activity"/>
    <property type="evidence" value="ECO:0007669"/>
    <property type="project" value="UniProtKB-EC"/>
</dbReference>
<evidence type="ECO:0000313" key="8">
    <source>
        <dbReference type="EMBL" id="MBK1838690.1"/>
    </source>
</evidence>
<dbReference type="InterPro" id="IPR006311">
    <property type="entry name" value="TAT_signal"/>
</dbReference>
<comment type="cofactor">
    <cofactor evidence="1">
        <name>Mo-molybdopterin</name>
        <dbReference type="ChEBI" id="CHEBI:71302"/>
    </cofactor>
</comment>
<dbReference type="InterPro" id="IPR030835">
    <property type="entry name" value="Sulfite_DH_SoxC"/>
</dbReference>
<feature type="region of interest" description="Disordered" evidence="5">
    <location>
        <begin position="1"/>
        <end position="23"/>
    </location>
</feature>
<dbReference type="PRINTS" id="PR00407">
    <property type="entry name" value="EUMOPTERIN"/>
</dbReference>
<dbReference type="Pfam" id="PF03404">
    <property type="entry name" value="Mo-co_dimer"/>
    <property type="match status" value="1"/>
</dbReference>
<dbReference type="Proteomes" id="UP000652760">
    <property type="component" value="Unassembled WGS sequence"/>
</dbReference>
<evidence type="ECO:0000256" key="5">
    <source>
        <dbReference type="SAM" id="MobiDB-lite"/>
    </source>
</evidence>
<dbReference type="Gene3D" id="2.60.40.650">
    <property type="match status" value="1"/>
</dbReference>
<evidence type="ECO:0000259" key="6">
    <source>
        <dbReference type="Pfam" id="PF00174"/>
    </source>
</evidence>
<evidence type="ECO:0000256" key="2">
    <source>
        <dbReference type="ARBA" id="ARBA00022505"/>
    </source>
</evidence>
<dbReference type="NCBIfam" id="TIGR04555">
    <property type="entry name" value="sulfite_DH_soxC"/>
    <property type="match status" value="1"/>
</dbReference>
<evidence type="ECO:0000256" key="1">
    <source>
        <dbReference type="ARBA" id="ARBA00001924"/>
    </source>
</evidence>
<keyword evidence="3" id="KW-0479">Metal-binding</keyword>
<dbReference type="PANTHER" id="PTHR19372:SF7">
    <property type="entry name" value="SULFITE OXIDASE, MITOCHONDRIAL"/>
    <property type="match status" value="1"/>
</dbReference>
<protein>
    <submittedName>
        <fullName evidence="8">Sulfite dehydrogenase</fullName>
        <ecNumber evidence="8">1.8.2.1</ecNumber>
    </submittedName>
</protein>
<dbReference type="InterPro" id="IPR000572">
    <property type="entry name" value="OxRdtase_Mopterin-bd_dom"/>
</dbReference>
<keyword evidence="9" id="KW-1185">Reference proteome</keyword>
<dbReference type="RefSeq" id="WP_200194251.1">
    <property type="nucleotide sequence ID" value="NZ_JAENHM010000044.1"/>
</dbReference>
<gene>
    <name evidence="8" type="primary">soxC</name>
    <name evidence="8" type="ORF">JHL17_14820</name>
</gene>
<dbReference type="Gene3D" id="3.90.420.10">
    <property type="entry name" value="Oxidoreductase, molybdopterin-binding domain"/>
    <property type="match status" value="1"/>
</dbReference>
<dbReference type="Pfam" id="PF00174">
    <property type="entry name" value="Oxidored_molyb"/>
    <property type="match status" value="1"/>
</dbReference>
<evidence type="ECO:0000259" key="7">
    <source>
        <dbReference type="Pfam" id="PF03404"/>
    </source>
</evidence>
<dbReference type="InterPro" id="IPR005066">
    <property type="entry name" value="MoCF_OxRdtse_dimer"/>
</dbReference>
<feature type="domain" description="Moybdenum cofactor oxidoreductase dimerisation" evidence="7">
    <location>
        <begin position="353"/>
        <end position="464"/>
    </location>
</feature>
<dbReference type="EMBL" id="JAENHM010000044">
    <property type="protein sequence ID" value="MBK1838690.1"/>
    <property type="molecule type" value="Genomic_DNA"/>
</dbReference>
<dbReference type="InterPro" id="IPR036374">
    <property type="entry name" value="OxRdtase_Mopterin-bd_sf"/>
</dbReference>
<accession>A0ABS1F5K0</accession>
<dbReference type="InterPro" id="IPR008335">
    <property type="entry name" value="Mopterin_OxRdtase_euk"/>
</dbReference>
<feature type="domain" description="Oxidoreductase molybdopterin-binding" evidence="6">
    <location>
        <begin position="161"/>
        <end position="327"/>
    </location>
</feature>
<evidence type="ECO:0000256" key="3">
    <source>
        <dbReference type="ARBA" id="ARBA00022723"/>
    </source>
</evidence>
<organism evidence="8 9">
    <name type="scientific">Azospirillum endophyticum</name>
    <dbReference type="NCBI Taxonomy" id="2800326"/>
    <lineage>
        <taxon>Bacteria</taxon>
        <taxon>Pseudomonadati</taxon>
        <taxon>Pseudomonadota</taxon>
        <taxon>Alphaproteobacteria</taxon>
        <taxon>Rhodospirillales</taxon>
        <taxon>Azospirillaceae</taxon>
        <taxon>Azospirillum</taxon>
    </lineage>
</organism>
<name>A0ABS1F5K0_9PROT</name>
<keyword evidence="2" id="KW-0500">Molybdenum</keyword>
<evidence type="ECO:0000256" key="4">
    <source>
        <dbReference type="ARBA" id="ARBA00023002"/>
    </source>
</evidence>
<keyword evidence="4 8" id="KW-0560">Oxidoreductase</keyword>
<evidence type="ECO:0000313" key="9">
    <source>
        <dbReference type="Proteomes" id="UP000652760"/>
    </source>
</evidence>
<dbReference type="PANTHER" id="PTHR19372">
    <property type="entry name" value="SULFITE REDUCTASE"/>
    <property type="match status" value="1"/>
</dbReference>
<dbReference type="SUPFAM" id="SSF56524">
    <property type="entry name" value="Oxidoreductase molybdopterin-binding domain"/>
    <property type="match status" value="1"/>
</dbReference>
<dbReference type="EC" id="1.8.2.1" evidence="8"/>